<gene>
    <name evidence="4" type="ORF">JFN93_21665</name>
</gene>
<feature type="compositionally biased region" description="Pro residues" evidence="2">
    <location>
        <begin position="282"/>
        <end position="333"/>
    </location>
</feature>
<feature type="region of interest" description="Disordered" evidence="2">
    <location>
        <begin position="182"/>
        <end position="343"/>
    </location>
</feature>
<feature type="domain" description="Outer membrane protein beta-barrel" evidence="3">
    <location>
        <begin position="2"/>
        <end position="173"/>
    </location>
</feature>
<dbReference type="RefSeq" id="WP_199386291.1">
    <property type="nucleotide sequence ID" value="NZ_JAEMHM010000022.1"/>
</dbReference>
<protein>
    <submittedName>
        <fullName evidence="4">Porin family protein</fullName>
    </submittedName>
</protein>
<evidence type="ECO:0000256" key="1">
    <source>
        <dbReference type="ARBA" id="ARBA00022729"/>
    </source>
</evidence>
<reference evidence="4" key="1">
    <citation type="submission" date="2020-12" db="EMBL/GenBank/DDBJ databases">
        <title>Geomonas sp. Red875, isolated from river sediment.</title>
        <authorList>
            <person name="Xu Z."/>
            <person name="Zhang Z."/>
            <person name="Masuda Y."/>
            <person name="Itoh H."/>
            <person name="Senoo K."/>
        </authorList>
    </citation>
    <scope>NUCLEOTIDE SEQUENCE</scope>
    <source>
        <strain evidence="4">Red875</strain>
    </source>
</reference>
<proteinExistence type="predicted"/>
<keyword evidence="1" id="KW-0732">Signal</keyword>
<evidence type="ECO:0000256" key="2">
    <source>
        <dbReference type="SAM" id="MobiDB-lite"/>
    </source>
</evidence>
<dbReference type="Proteomes" id="UP000636888">
    <property type="component" value="Unassembled WGS sequence"/>
</dbReference>
<evidence type="ECO:0000313" key="5">
    <source>
        <dbReference type="Proteomes" id="UP000636888"/>
    </source>
</evidence>
<name>A0A8J7M2I6_9BACT</name>
<feature type="compositionally biased region" description="Low complexity" evidence="2">
    <location>
        <begin position="209"/>
        <end position="242"/>
    </location>
</feature>
<dbReference type="SUPFAM" id="SSF56925">
    <property type="entry name" value="OMPA-like"/>
    <property type="match status" value="1"/>
</dbReference>
<dbReference type="InterPro" id="IPR011250">
    <property type="entry name" value="OMP/PagP_B-barrel"/>
</dbReference>
<dbReference type="Pfam" id="PF13505">
    <property type="entry name" value="OMP_b-brl"/>
    <property type="match status" value="1"/>
</dbReference>
<feature type="compositionally biased region" description="Low complexity" evidence="2">
    <location>
        <begin position="261"/>
        <end position="281"/>
    </location>
</feature>
<evidence type="ECO:0000313" key="4">
    <source>
        <dbReference type="EMBL" id="MBJ6727329.1"/>
    </source>
</evidence>
<dbReference type="InterPro" id="IPR027385">
    <property type="entry name" value="Beta-barrel_OMP"/>
</dbReference>
<dbReference type="EMBL" id="JAEMHM010000022">
    <property type="protein sequence ID" value="MBJ6727329.1"/>
    <property type="molecule type" value="Genomic_DNA"/>
</dbReference>
<dbReference type="AlphaFoldDB" id="A0A8J7M2I6"/>
<dbReference type="Gene3D" id="2.40.160.20">
    <property type="match status" value="1"/>
</dbReference>
<comment type="caution">
    <text evidence="4">The sequence shown here is derived from an EMBL/GenBank/DDBJ whole genome shotgun (WGS) entry which is preliminary data.</text>
</comment>
<accession>A0A8J7M2I6</accession>
<feature type="compositionally biased region" description="Pro residues" evidence="2">
    <location>
        <begin position="243"/>
        <end position="260"/>
    </location>
</feature>
<sequence>MLCLSFPTLSLAAAGKSLPPSVTLTPTLGGIVTPGAKHIEPLYGLKIGYDRDGQNIADSIDVEGTVNYYGLKSGSGDTPHGYLLRLDALFPFTPGKTWVPFLATGIGASNASTDSKTYGLTKETNFLINYGLGLKYFIDNNLALRLDARHIVVYEHINTKNNAELSVGLTYLFGREPRKKLPKTKTVVPTGPAIPVLQDVDVPGKSPYGGAPAAPATGAPATGATPPASPAPAAAPGTTGAPAPAPGAPGAPASPAPAPTPGATGAPASPAPAAAPGAPGAPTAPTPDVAVPPSPMVAPVVPVPPPSGPLPAAPGTKVPPAPNALPPAAPAPAAPLTTPLETK</sequence>
<evidence type="ECO:0000259" key="3">
    <source>
        <dbReference type="Pfam" id="PF13505"/>
    </source>
</evidence>
<keyword evidence="5" id="KW-1185">Reference proteome</keyword>
<feature type="compositionally biased region" description="Low complexity" evidence="2">
    <location>
        <begin position="334"/>
        <end position="343"/>
    </location>
</feature>
<organism evidence="4 5">
    <name type="scientific">Geomesophilobacter sediminis</name>
    <dbReference type="NCBI Taxonomy" id="2798584"/>
    <lineage>
        <taxon>Bacteria</taxon>
        <taxon>Pseudomonadati</taxon>
        <taxon>Thermodesulfobacteriota</taxon>
        <taxon>Desulfuromonadia</taxon>
        <taxon>Geobacterales</taxon>
        <taxon>Geobacteraceae</taxon>
        <taxon>Geomesophilobacter</taxon>
    </lineage>
</organism>